<comment type="caution">
    <text evidence="2">The sequence shown here is derived from an EMBL/GenBank/DDBJ whole genome shotgun (WGS) entry which is preliminary data.</text>
</comment>
<dbReference type="GO" id="GO:0006935">
    <property type="term" value="P:chemotaxis"/>
    <property type="evidence" value="ECO:0007669"/>
    <property type="project" value="UniProtKB-KW"/>
</dbReference>
<keyword evidence="3" id="KW-1185">Reference proteome</keyword>
<protein>
    <recommendedName>
        <fullName evidence="4">Chemotaxis protein CheX</fullName>
    </recommendedName>
</protein>
<sequence>MLKTLEYSITHFCEHILQIHINAVEDIKGELYGSSISVMRKNGGEYNFYLFFPEEFLKLISRTFIGDEDFQEDDRCDLAKECANQIIGYTKKLLNDAKGSDDEYKIGIPEYLGKIDFSTIVLDESLTYSFDDHCFRIGYCK</sequence>
<organism evidence="2 3">
    <name type="scientific">Campylobacter estrildidarum</name>
    <dbReference type="NCBI Taxonomy" id="2510189"/>
    <lineage>
        <taxon>Bacteria</taxon>
        <taxon>Pseudomonadati</taxon>
        <taxon>Campylobacterota</taxon>
        <taxon>Epsilonproteobacteria</taxon>
        <taxon>Campylobacterales</taxon>
        <taxon>Campylobacteraceae</taxon>
        <taxon>Campylobacter</taxon>
    </lineage>
</organism>
<dbReference type="InterPro" id="IPR028976">
    <property type="entry name" value="CheC-like_sf"/>
</dbReference>
<gene>
    <name evidence="2" type="ORF">CQA69_03325</name>
</gene>
<name>A0A4U7BR09_9BACT</name>
<keyword evidence="1" id="KW-0145">Chemotaxis</keyword>
<dbReference type="RefSeq" id="WP_137620409.1">
    <property type="nucleotide sequence ID" value="NZ_NXLZ01000004.1"/>
</dbReference>
<dbReference type="Gene3D" id="3.40.1550.10">
    <property type="entry name" value="CheC-like"/>
    <property type="match status" value="1"/>
</dbReference>
<dbReference type="Proteomes" id="UP000308838">
    <property type="component" value="Unassembled WGS sequence"/>
</dbReference>
<dbReference type="AlphaFoldDB" id="A0A4U7BR09"/>
<evidence type="ECO:0000313" key="3">
    <source>
        <dbReference type="Proteomes" id="UP000308838"/>
    </source>
</evidence>
<dbReference type="SUPFAM" id="SSF103039">
    <property type="entry name" value="CheC-like"/>
    <property type="match status" value="1"/>
</dbReference>
<evidence type="ECO:0008006" key="4">
    <source>
        <dbReference type="Google" id="ProtNLM"/>
    </source>
</evidence>
<dbReference type="EMBL" id="NXLZ01000004">
    <property type="protein sequence ID" value="TKX31286.1"/>
    <property type="molecule type" value="Genomic_DNA"/>
</dbReference>
<dbReference type="OrthoDB" id="5339682at2"/>
<evidence type="ECO:0000313" key="2">
    <source>
        <dbReference type="EMBL" id="TKX31286.1"/>
    </source>
</evidence>
<evidence type="ECO:0000256" key="1">
    <source>
        <dbReference type="ARBA" id="ARBA00022500"/>
    </source>
</evidence>
<proteinExistence type="predicted"/>
<accession>A0A4U7BR09</accession>
<reference evidence="2 3" key="1">
    <citation type="submission" date="2018-05" db="EMBL/GenBank/DDBJ databases">
        <title>Novel Campyloabacter and Helicobacter Species and Strains.</title>
        <authorList>
            <person name="Mannion A.J."/>
            <person name="Shen Z."/>
            <person name="Fox J.G."/>
        </authorList>
    </citation>
    <scope>NUCLEOTIDE SEQUENCE [LARGE SCALE GENOMIC DNA]</scope>
    <source>
        <strain evidence="3">MIT17-664</strain>
    </source>
</reference>